<feature type="non-terminal residue" evidence="1">
    <location>
        <position position="1"/>
    </location>
</feature>
<gene>
    <name evidence="1" type="ORF">GMARGA_LOCUS30591</name>
</gene>
<evidence type="ECO:0000313" key="1">
    <source>
        <dbReference type="EMBL" id="CAG8831211.1"/>
    </source>
</evidence>
<reference evidence="1 2" key="1">
    <citation type="submission" date="2021-06" db="EMBL/GenBank/DDBJ databases">
        <authorList>
            <person name="Kallberg Y."/>
            <person name="Tangrot J."/>
            <person name="Rosling A."/>
        </authorList>
    </citation>
    <scope>NUCLEOTIDE SEQUENCE [LARGE SCALE GENOMIC DNA]</scope>
    <source>
        <strain evidence="1 2">120-4 pot B 10/14</strain>
    </source>
</reference>
<comment type="caution">
    <text evidence="1">The sequence shown here is derived from an EMBL/GenBank/DDBJ whole genome shotgun (WGS) entry which is preliminary data.</text>
</comment>
<name>A0ABN7WGL7_GIGMA</name>
<dbReference type="EMBL" id="CAJVQB010043509">
    <property type="protein sequence ID" value="CAG8831211.1"/>
    <property type="molecule type" value="Genomic_DNA"/>
</dbReference>
<sequence>CFTIANCSIQSVHYDILEIFPGEFDDETLLRDSRTKTSTATILMDLSYQIITKTLFRGIDGTLQIKDYNASSRLLILQFRKDTHISFKYHPQPSNFPNSLHRQLKVLFEVDKNATQSYVVERCISFIDQAVMPTVTYIHFSDGFARLLPAIHIGSLYEFAYESIQKQMRKTKAKELFLNSTVVNAQIRIIRIDNALEAKFYMVILWNRLRIDIVIQLSLRGILVSKEYRITISLPKFLDNSY</sequence>
<evidence type="ECO:0000313" key="2">
    <source>
        <dbReference type="Proteomes" id="UP000789901"/>
    </source>
</evidence>
<dbReference type="Proteomes" id="UP000789901">
    <property type="component" value="Unassembled WGS sequence"/>
</dbReference>
<keyword evidence="2" id="KW-1185">Reference proteome</keyword>
<accession>A0ABN7WGL7</accession>
<organism evidence="1 2">
    <name type="scientific">Gigaspora margarita</name>
    <dbReference type="NCBI Taxonomy" id="4874"/>
    <lineage>
        <taxon>Eukaryota</taxon>
        <taxon>Fungi</taxon>
        <taxon>Fungi incertae sedis</taxon>
        <taxon>Mucoromycota</taxon>
        <taxon>Glomeromycotina</taxon>
        <taxon>Glomeromycetes</taxon>
        <taxon>Diversisporales</taxon>
        <taxon>Gigasporaceae</taxon>
        <taxon>Gigaspora</taxon>
    </lineage>
</organism>
<proteinExistence type="predicted"/>
<protein>
    <submittedName>
        <fullName evidence="1">4580_t:CDS:1</fullName>
    </submittedName>
</protein>